<dbReference type="AlphaFoldDB" id="A0A7H4PET8"/>
<dbReference type="Proteomes" id="UP000254863">
    <property type="component" value="Unassembled WGS sequence"/>
</dbReference>
<dbReference type="Gene3D" id="3.40.190.10">
    <property type="entry name" value="Periplasmic binding protein-like II"/>
    <property type="match status" value="1"/>
</dbReference>
<comment type="caution">
    <text evidence="1">The sequence shown here is derived from an EMBL/GenBank/DDBJ whole genome shotgun (WGS) entry which is preliminary data.</text>
</comment>
<reference evidence="1 2" key="1">
    <citation type="submission" date="2018-06" db="EMBL/GenBank/DDBJ databases">
        <authorList>
            <consortium name="Pathogen Informatics"/>
            <person name="Doyle S."/>
        </authorList>
    </citation>
    <scope>NUCLEOTIDE SEQUENCE [LARGE SCALE GENOMIC DNA]</scope>
    <source>
        <strain evidence="1 2">NCTC11685</strain>
    </source>
</reference>
<sequence length="69" mass="7936">MADHFNHLHFGSQGFPNKPEQTAEVLKFFDWAYKNGGKEANALDYATLPESVVEQVRAAWEDQRKGQQR</sequence>
<organism evidence="1 2">
    <name type="scientific">Klebsiella michiganensis</name>
    <dbReference type="NCBI Taxonomy" id="1134687"/>
    <lineage>
        <taxon>Bacteria</taxon>
        <taxon>Pseudomonadati</taxon>
        <taxon>Pseudomonadota</taxon>
        <taxon>Gammaproteobacteria</taxon>
        <taxon>Enterobacterales</taxon>
        <taxon>Enterobacteriaceae</taxon>
        <taxon>Klebsiella/Raoultella group</taxon>
        <taxon>Klebsiella</taxon>
    </lineage>
</organism>
<dbReference type="EMBL" id="UGMS01000002">
    <property type="protein sequence ID" value="STW66415.1"/>
    <property type="molecule type" value="Genomic_DNA"/>
</dbReference>
<evidence type="ECO:0000313" key="2">
    <source>
        <dbReference type="Proteomes" id="UP000254863"/>
    </source>
</evidence>
<evidence type="ECO:0000313" key="1">
    <source>
        <dbReference type="EMBL" id="STW66415.1"/>
    </source>
</evidence>
<accession>A0A7H4PET8</accession>
<protein>
    <submittedName>
        <fullName evidence="1">Phosphate ABC transporter</fullName>
    </submittedName>
</protein>
<proteinExistence type="predicted"/>
<gene>
    <name evidence="1" type="primary">pstS_2</name>
    <name evidence="1" type="ORF">NCTC11685_04166</name>
</gene>
<name>A0A7H4PET8_9ENTR</name>
<dbReference type="SUPFAM" id="SSF53850">
    <property type="entry name" value="Periplasmic binding protein-like II"/>
    <property type="match status" value="1"/>
</dbReference>